<evidence type="ECO:0000313" key="2">
    <source>
        <dbReference type="EMBL" id="GAA6269344.1"/>
    </source>
</evidence>
<sequence length="450" mass="49420">MQARKAGALAGLSLVICLLAGWSVYGTSNRPGNIPVSVQKEENRLFPGHEPYGAGIGAMPGRVTWVYDPDSVEWDGDGWWWPLEHFDEAAMLDMVNAGIASLAGEEEVRSGWETLFRAYNRTHEKGETGYAAGERLVIKANINGSGLFDDDASGATQMSYTNPVLLKALLLSLVEEARVPAEAITVYDVSRIFPDYMVELCTAGGLSGVQFIDRRNAQADFEAPIRWSYEFEGDTNYLPVCVTEADYMINLANLKGHSYGITLCGKNHFGSYLNSNSLRPPEGANLHGFMTASEMGRYSPLVDFMAHQHLGGKTMLYLLDAVICAPTEGASVTGENSRWQQAPFYGDYTSSIFFSQDPVAIDSVGADFLANEPVVLEYNRILGHKQEVENYLHEAGLAAKTPSGIQYQNGAGVGIFNLGVHEHWNNPQDKQYSRNLGDSEGIELIFLDMR</sequence>
<comment type="caution">
    <text evidence="2">The sequence shown here is derived from an EMBL/GenBank/DDBJ whole genome shotgun (WGS) entry which is preliminary data.</text>
</comment>
<protein>
    <recommendedName>
        <fullName evidence="1">DUF362 domain-containing protein</fullName>
    </recommendedName>
</protein>
<evidence type="ECO:0000313" key="3">
    <source>
        <dbReference type="Proteomes" id="UP001600894"/>
    </source>
</evidence>
<reference evidence="2 3" key="1">
    <citation type="submission" date="2024-04" db="EMBL/GenBank/DDBJ databases">
        <title>Defined microbial consortia suppress multidrug-resistant proinflammatory Enterobacteriaceae via ecological control.</title>
        <authorList>
            <person name="Furuichi M."/>
            <person name="Kawaguchi T."/>
            <person name="Pust M."/>
            <person name="Yasuma K."/>
            <person name="Plichta D."/>
            <person name="Hasegawa N."/>
            <person name="Ohya T."/>
            <person name="Bhattarai S."/>
            <person name="Sasajima S."/>
            <person name="Aoto Y."/>
            <person name="Tuganbaev T."/>
            <person name="Yaginuma M."/>
            <person name="Ueda M."/>
            <person name="Okahashi N."/>
            <person name="Amafuji K."/>
            <person name="Kiridooshi Y."/>
            <person name="Sugita K."/>
            <person name="Strazar M."/>
            <person name="Skelly A."/>
            <person name="Suda W."/>
            <person name="Hattori M."/>
            <person name="Nakamoto N."/>
            <person name="Caballero S."/>
            <person name="Norman J."/>
            <person name="Olle B."/>
            <person name="Tanoue T."/>
            <person name="Arita M."/>
            <person name="Bucci V."/>
            <person name="Atarashi K."/>
            <person name="Xavier R."/>
            <person name="Honda K."/>
        </authorList>
    </citation>
    <scope>NUCLEOTIDE SEQUENCE [LARGE SCALE GENOMIC DNA]</scope>
    <source>
        <strain evidence="3">f13</strain>
    </source>
</reference>
<dbReference type="Proteomes" id="UP001600894">
    <property type="component" value="Unassembled WGS sequence"/>
</dbReference>
<evidence type="ECO:0000259" key="1">
    <source>
        <dbReference type="Pfam" id="PF04015"/>
    </source>
</evidence>
<proteinExistence type="predicted"/>
<gene>
    <name evidence="2" type="ORF">F130042H8_24040</name>
</gene>
<organism evidence="2 3">
    <name type="scientific">Enterocloster alcoholdehydrogenati</name>
    <dbReference type="NCBI Taxonomy" id="2547410"/>
    <lineage>
        <taxon>Bacteria</taxon>
        <taxon>Bacillati</taxon>
        <taxon>Bacillota</taxon>
        <taxon>Clostridia</taxon>
        <taxon>Lachnospirales</taxon>
        <taxon>Lachnospiraceae</taxon>
        <taxon>Enterocloster</taxon>
    </lineage>
</organism>
<accession>A0ABQ0AZA2</accession>
<feature type="domain" description="DUF362" evidence="1">
    <location>
        <begin position="155"/>
        <end position="367"/>
    </location>
</feature>
<dbReference type="EMBL" id="BAABXL010000001">
    <property type="protein sequence ID" value="GAA6269344.1"/>
    <property type="molecule type" value="Genomic_DNA"/>
</dbReference>
<keyword evidence="3" id="KW-1185">Reference proteome</keyword>
<dbReference type="InterPro" id="IPR007160">
    <property type="entry name" value="DUF362"/>
</dbReference>
<name>A0ABQ0AZA2_9FIRM</name>
<dbReference type="RefSeq" id="WP_390470092.1">
    <property type="nucleotide sequence ID" value="NZ_BAABXL010000001.1"/>
</dbReference>
<dbReference type="Pfam" id="PF04015">
    <property type="entry name" value="DUF362"/>
    <property type="match status" value="1"/>
</dbReference>